<accession>A0A375CLZ2</accession>
<dbReference type="EMBL" id="OFSN01000026">
    <property type="protein sequence ID" value="SOY75590.1"/>
    <property type="molecule type" value="Genomic_DNA"/>
</dbReference>
<evidence type="ECO:0000313" key="1">
    <source>
        <dbReference type="EMBL" id="SOY75590.1"/>
    </source>
</evidence>
<reference evidence="1" key="1">
    <citation type="submission" date="2018-01" db="EMBL/GenBank/DDBJ databases">
        <authorList>
            <person name="Clerissi C."/>
        </authorList>
    </citation>
    <scope>NUCLEOTIDE SEQUENCE</scope>
    <source>
        <strain evidence="1">Cupriavidus taiwanensis LMG 19430</strain>
    </source>
</reference>
<comment type="caution">
    <text evidence="1">The sequence shown here is derived from an EMBL/GenBank/DDBJ whole genome shotgun (WGS) entry which is preliminary data.</text>
</comment>
<protein>
    <submittedName>
        <fullName evidence="1">Uncharacterized protein</fullName>
    </submittedName>
</protein>
<dbReference type="AlphaFoldDB" id="A0A375CLZ2"/>
<gene>
    <name evidence="1" type="ORF">CBM2586_B80023</name>
</gene>
<organism evidence="1">
    <name type="scientific">Cupriavidus taiwanensis</name>
    <dbReference type="NCBI Taxonomy" id="164546"/>
    <lineage>
        <taxon>Bacteria</taxon>
        <taxon>Pseudomonadati</taxon>
        <taxon>Pseudomonadota</taxon>
        <taxon>Betaproteobacteria</taxon>
        <taxon>Burkholderiales</taxon>
        <taxon>Burkholderiaceae</taxon>
        <taxon>Cupriavidus</taxon>
    </lineage>
</organism>
<dbReference type="Proteomes" id="UP000257016">
    <property type="component" value="Unassembled WGS sequence"/>
</dbReference>
<name>A0A375CLZ2_9BURK</name>
<proteinExistence type="predicted"/>
<sequence length="20" mass="2201">MPGRWPVIPFMVGKAQATTI</sequence>